<protein>
    <submittedName>
        <fullName evidence="1">Uncharacterized protein</fullName>
    </submittedName>
</protein>
<organism evidence="1 2">
    <name type="scientific">Pistacia integerrima</name>
    <dbReference type="NCBI Taxonomy" id="434235"/>
    <lineage>
        <taxon>Eukaryota</taxon>
        <taxon>Viridiplantae</taxon>
        <taxon>Streptophyta</taxon>
        <taxon>Embryophyta</taxon>
        <taxon>Tracheophyta</taxon>
        <taxon>Spermatophyta</taxon>
        <taxon>Magnoliopsida</taxon>
        <taxon>eudicotyledons</taxon>
        <taxon>Gunneridae</taxon>
        <taxon>Pentapetalae</taxon>
        <taxon>rosids</taxon>
        <taxon>malvids</taxon>
        <taxon>Sapindales</taxon>
        <taxon>Anacardiaceae</taxon>
        <taxon>Pistacia</taxon>
    </lineage>
</organism>
<proteinExistence type="predicted"/>
<gene>
    <name evidence="1" type="ORF">Pint_26830</name>
</gene>
<name>A0ACC0YSI6_9ROSI</name>
<comment type="caution">
    <text evidence="1">The sequence shown here is derived from an EMBL/GenBank/DDBJ whole genome shotgun (WGS) entry which is preliminary data.</text>
</comment>
<dbReference type="EMBL" id="CM047740">
    <property type="protein sequence ID" value="KAJ0041437.1"/>
    <property type="molecule type" value="Genomic_DNA"/>
</dbReference>
<accession>A0ACC0YSI6</accession>
<reference evidence="2" key="1">
    <citation type="journal article" date="2023" name="G3 (Bethesda)">
        <title>Genome assembly and association tests identify interacting loci associated with vigor, precocity, and sex in interspecific pistachio rootstocks.</title>
        <authorList>
            <person name="Palmer W."/>
            <person name="Jacygrad E."/>
            <person name="Sagayaradj S."/>
            <person name="Cavanaugh K."/>
            <person name="Han R."/>
            <person name="Bertier L."/>
            <person name="Beede B."/>
            <person name="Kafkas S."/>
            <person name="Golino D."/>
            <person name="Preece J."/>
            <person name="Michelmore R."/>
        </authorList>
    </citation>
    <scope>NUCLEOTIDE SEQUENCE [LARGE SCALE GENOMIC DNA]</scope>
</reference>
<sequence length="110" mass="12436">MNTLVNEAVGSSNFFATEDVILTQAAKHMLQSDETMSTRFLDVVSGSKEVEFVSPVAISGLKFTLFTMRSLNPLHLLLQMPLLYHHLHCPQQRRKVSVEIGRSPQRQLLQ</sequence>
<evidence type="ECO:0000313" key="2">
    <source>
        <dbReference type="Proteomes" id="UP001163603"/>
    </source>
</evidence>
<keyword evidence="2" id="KW-1185">Reference proteome</keyword>
<evidence type="ECO:0000313" key="1">
    <source>
        <dbReference type="EMBL" id="KAJ0041437.1"/>
    </source>
</evidence>
<dbReference type="Proteomes" id="UP001163603">
    <property type="component" value="Chromosome 5"/>
</dbReference>